<feature type="signal peptide" evidence="1">
    <location>
        <begin position="1"/>
        <end position="19"/>
    </location>
</feature>
<dbReference type="GO" id="GO:0016301">
    <property type="term" value="F:kinase activity"/>
    <property type="evidence" value="ECO:0007669"/>
    <property type="project" value="UniProtKB-KW"/>
</dbReference>
<sequence length="518" mass="59167">MRKQLLLLLLIAMCVWSCSKNGPEDKVTPTPTPTAVDSAGFASFKIEAKNNSGKIAADLNCTVTGDSIIAIVPEMTQNNKWVVTFDTKKTGTVVKVNDTLQTSGTTVTDFSRPVIYSLTSATGAVKNYTVKLRVFTGLPVLYLTTTGPVVSKDTYVKGKIDIDPNVDVEQPINHISLQIKGRGNSTWVLFPKKPYRLKFDAKAAFLGMPAAKNWVLLANYDDKTLMRTKIAFEYARRIKSDFAPQSRFVEVVMNGEFLGNYLLTSQVEVQENRVNITELKAASTDITGGYLVEIDSKLDETNWFRTTLKNLPMTIKEPEEITAPQLAYIKDYMNKTEAALYSADWKDPNIGYAKYIDAESFMRWYMVNETVKNQDSWDFSSVFYYKNVNGKLSMGPVWDFDLSGGNCNYSPSQYFIDWYTRNGLWMIRLAQDPAWNFKWRAKWAEERPKATSQIFSDIDYYSKYLQLSAAQNFKKWPTLDQYVWPNVVWLGTYDKEVQYYKAFMTQRVAWMDANINSY</sequence>
<keyword evidence="2" id="KW-0808">Transferase</keyword>
<organism evidence="2 3">
    <name type="scientific">Mucilaginibacter calamicampi</name>
    <dbReference type="NCBI Taxonomy" id="1302352"/>
    <lineage>
        <taxon>Bacteria</taxon>
        <taxon>Pseudomonadati</taxon>
        <taxon>Bacteroidota</taxon>
        <taxon>Sphingobacteriia</taxon>
        <taxon>Sphingobacteriales</taxon>
        <taxon>Sphingobacteriaceae</taxon>
        <taxon>Mucilaginibacter</taxon>
    </lineage>
</organism>
<proteinExistence type="predicted"/>
<evidence type="ECO:0000313" key="3">
    <source>
        <dbReference type="Proteomes" id="UP001596958"/>
    </source>
</evidence>
<dbReference type="RefSeq" id="WP_377095989.1">
    <property type="nucleotide sequence ID" value="NZ_JBHTHU010000001.1"/>
</dbReference>
<evidence type="ECO:0000313" key="2">
    <source>
        <dbReference type="EMBL" id="MFD0748573.1"/>
    </source>
</evidence>
<dbReference type="Pfam" id="PF08757">
    <property type="entry name" value="CotH"/>
    <property type="match status" value="1"/>
</dbReference>
<keyword evidence="1" id="KW-0732">Signal</keyword>
<dbReference type="Gene3D" id="2.60.40.2340">
    <property type="match status" value="1"/>
</dbReference>
<gene>
    <name evidence="2" type="ORF">ACFQZS_00370</name>
</gene>
<accession>A0ABW2YS68</accession>
<keyword evidence="2" id="KW-0418">Kinase</keyword>
<reference evidence="3" key="1">
    <citation type="journal article" date="2019" name="Int. J. Syst. Evol. Microbiol.">
        <title>The Global Catalogue of Microorganisms (GCM) 10K type strain sequencing project: providing services to taxonomists for standard genome sequencing and annotation.</title>
        <authorList>
            <consortium name="The Broad Institute Genomics Platform"/>
            <consortium name="The Broad Institute Genome Sequencing Center for Infectious Disease"/>
            <person name="Wu L."/>
            <person name="Ma J."/>
        </authorList>
    </citation>
    <scope>NUCLEOTIDE SEQUENCE [LARGE SCALE GENOMIC DNA]</scope>
    <source>
        <strain evidence="3">CCUG 63418</strain>
    </source>
</reference>
<dbReference type="EMBL" id="JBHTHU010000001">
    <property type="protein sequence ID" value="MFD0748573.1"/>
    <property type="molecule type" value="Genomic_DNA"/>
</dbReference>
<feature type="chain" id="PRO_5046086486" evidence="1">
    <location>
        <begin position="20"/>
        <end position="518"/>
    </location>
</feature>
<comment type="caution">
    <text evidence="2">The sequence shown here is derived from an EMBL/GenBank/DDBJ whole genome shotgun (WGS) entry which is preliminary data.</text>
</comment>
<dbReference type="Proteomes" id="UP001596958">
    <property type="component" value="Unassembled WGS sequence"/>
</dbReference>
<protein>
    <submittedName>
        <fullName evidence="2">CotH kinase family protein</fullName>
    </submittedName>
</protein>
<keyword evidence="3" id="KW-1185">Reference proteome</keyword>
<dbReference type="InterPro" id="IPR014867">
    <property type="entry name" value="Spore_coat_CotH_CotH2/3/7"/>
</dbReference>
<evidence type="ECO:0000256" key="1">
    <source>
        <dbReference type="SAM" id="SignalP"/>
    </source>
</evidence>
<name>A0ABW2YS68_9SPHI</name>